<gene>
    <name evidence="4" type="ORF">J2S41_005954</name>
</gene>
<dbReference type="EMBL" id="JAVDYB010000001">
    <property type="protein sequence ID" value="MDR7279176.1"/>
    <property type="molecule type" value="Genomic_DNA"/>
</dbReference>
<feature type="signal peptide" evidence="3">
    <location>
        <begin position="1"/>
        <end position="31"/>
    </location>
</feature>
<proteinExistence type="predicted"/>
<evidence type="ECO:0000256" key="3">
    <source>
        <dbReference type="SAM" id="SignalP"/>
    </source>
</evidence>
<feature type="compositionally biased region" description="Gly residues" evidence="1">
    <location>
        <begin position="285"/>
        <end position="295"/>
    </location>
</feature>
<feature type="region of interest" description="Disordered" evidence="1">
    <location>
        <begin position="158"/>
        <end position="219"/>
    </location>
</feature>
<evidence type="ECO:0000256" key="2">
    <source>
        <dbReference type="SAM" id="Phobius"/>
    </source>
</evidence>
<organism evidence="4 5">
    <name type="scientific">Catenuloplanes atrovinosus</name>
    <dbReference type="NCBI Taxonomy" id="137266"/>
    <lineage>
        <taxon>Bacteria</taxon>
        <taxon>Bacillati</taxon>
        <taxon>Actinomycetota</taxon>
        <taxon>Actinomycetes</taxon>
        <taxon>Micromonosporales</taxon>
        <taxon>Micromonosporaceae</taxon>
        <taxon>Catenuloplanes</taxon>
    </lineage>
</organism>
<feature type="transmembrane region" description="Helical" evidence="2">
    <location>
        <begin position="227"/>
        <end position="249"/>
    </location>
</feature>
<evidence type="ECO:0000313" key="5">
    <source>
        <dbReference type="Proteomes" id="UP001183643"/>
    </source>
</evidence>
<feature type="compositionally biased region" description="Basic and acidic residues" evidence="1">
    <location>
        <begin position="158"/>
        <end position="168"/>
    </location>
</feature>
<evidence type="ECO:0000313" key="4">
    <source>
        <dbReference type="EMBL" id="MDR7279176.1"/>
    </source>
</evidence>
<name>A0AAE4CC11_9ACTN</name>
<keyword evidence="2" id="KW-0812">Transmembrane</keyword>
<feature type="compositionally biased region" description="Gly residues" evidence="1">
    <location>
        <begin position="268"/>
        <end position="278"/>
    </location>
</feature>
<keyword evidence="2" id="KW-0472">Membrane</keyword>
<accession>A0AAE4CC11</accession>
<sequence length="341" mass="35237">MLVRRWVARALMTVTVGLLGAVVLGAAPAYADEVAVSAPSSFNAGSGPQNVDIRMRREDDGCVRARAQLRIRADDLSADQVAVGVSSGGQLIQVQLSAQGDGDFVTQLVQPAEAQMCERQNRQQTVRFQVAFGPNAPNGEVRFEGFMLDEQGERLADGDDEARIRGGADEPSPTPSRTPSKSPSPSPTPEEEKTEEPAAAETSFASLPPDDQGPVSLSANDGPFNGLGVPIAIGVVMVGVGVALIVLLIRRNRGEEDGALAADPGGSWPPGGGGGVYGAGPRPGAPGGGWTGGGSATQVLPAQPPVDPPTQRFPGVPSGPNAHRNRTTPPDPTTRLPRVTE</sequence>
<keyword evidence="3" id="KW-0732">Signal</keyword>
<comment type="caution">
    <text evidence="4">The sequence shown here is derived from an EMBL/GenBank/DDBJ whole genome shotgun (WGS) entry which is preliminary data.</text>
</comment>
<keyword evidence="2" id="KW-1133">Transmembrane helix</keyword>
<protein>
    <submittedName>
        <fullName evidence="4">Uncharacterized protein</fullName>
    </submittedName>
</protein>
<evidence type="ECO:0000256" key="1">
    <source>
        <dbReference type="SAM" id="MobiDB-lite"/>
    </source>
</evidence>
<keyword evidence="5" id="KW-1185">Reference proteome</keyword>
<dbReference type="RefSeq" id="WP_310372578.1">
    <property type="nucleotide sequence ID" value="NZ_JAVDYB010000001.1"/>
</dbReference>
<feature type="compositionally biased region" description="Pro residues" evidence="1">
    <location>
        <begin position="172"/>
        <end position="188"/>
    </location>
</feature>
<feature type="chain" id="PRO_5042049427" evidence="3">
    <location>
        <begin position="32"/>
        <end position="341"/>
    </location>
</feature>
<dbReference type="Proteomes" id="UP001183643">
    <property type="component" value="Unassembled WGS sequence"/>
</dbReference>
<reference evidence="4" key="1">
    <citation type="submission" date="2023-07" db="EMBL/GenBank/DDBJ databases">
        <title>Sequencing the genomes of 1000 actinobacteria strains.</title>
        <authorList>
            <person name="Klenk H.-P."/>
        </authorList>
    </citation>
    <scope>NUCLEOTIDE SEQUENCE</scope>
    <source>
        <strain evidence="4">DSM 44707</strain>
    </source>
</reference>
<dbReference type="AlphaFoldDB" id="A0AAE4CC11"/>
<feature type="region of interest" description="Disordered" evidence="1">
    <location>
        <begin position="257"/>
        <end position="341"/>
    </location>
</feature>